<dbReference type="Gene3D" id="1.25.10.10">
    <property type="entry name" value="Leucine-rich Repeat Variant"/>
    <property type="match status" value="1"/>
</dbReference>
<comment type="caution">
    <text evidence="1">The sequence shown here is derived from an EMBL/GenBank/DDBJ whole genome shotgun (WGS) entry which is preliminary data.</text>
</comment>
<dbReference type="AlphaFoldDB" id="A0A921QF29"/>
<name>A0A921QF29_SORBI</name>
<dbReference type="PANTHER" id="PTHR46700:SF2">
    <property type="entry name" value="ARM REPEAT SUPERFAMILY PROTEIN"/>
    <property type="match status" value="1"/>
</dbReference>
<dbReference type="EMBL" id="CM027688">
    <property type="protein sequence ID" value="KAG0519321.1"/>
    <property type="molecule type" value="Genomic_DNA"/>
</dbReference>
<dbReference type="Proteomes" id="UP000807115">
    <property type="component" value="Chromosome 9"/>
</dbReference>
<sequence>MGAAAVDGAASASMRAAVSRLSFGAAAEERRDAAGEVARLARADERTKRLLPELGVVPPLLDMLADADARGAAGARVAAAGALLELARGTHRLVD</sequence>
<dbReference type="InterPro" id="IPR016024">
    <property type="entry name" value="ARM-type_fold"/>
</dbReference>
<gene>
    <name evidence="1" type="ORF">BDA96_09G254100</name>
</gene>
<evidence type="ECO:0000313" key="1">
    <source>
        <dbReference type="EMBL" id="KAG0519321.1"/>
    </source>
</evidence>
<reference evidence="1" key="2">
    <citation type="submission" date="2020-10" db="EMBL/GenBank/DDBJ databases">
        <authorList>
            <person name="Cooper E.A."/>
            <person name="Brenton Z.W."/>
            <person name="Flinn B.S."/>
            <person name="Jenkins J."/>
            <person name="Shu S."/>
            <person name="Flowers D."/>
            <person name="Luo F."/>
            <person name="Wang Y."/>
            <person name="Xia P."/>
            <person name="Barry K."/>
            <person name="Daum C."/>
            <person name="Lipzen A."/>
            <person name="Yoshinaga Y."/>
            <person name="Schmutz J."/>
            <person name="Saski C."/>
            <person name="Vermerris W."/>
            <person name="Kresovich S."/>
        </authorList>
    </citation>
    <scope>NUCLEOTIDE SEQUENCE</scope>
</reference>
<feature type="non-terminal residue" evidence="1">
    <location>
        <position position="95"/>
    </location>
</feature>
<accession>A0A921QF29</accession>
<dbReference type="SUPFAM" id="SSF48371">
    <property type="entry name" value="ARM repeat"/>
    <property type="match status" value="1"/>
</dbReference>
<evidence type="ECO:0000313" key="2">
    <source>
        <dbReference type="Proteomes" id="UP000807115"/>
    </source>
</evidence>
<dbReference type="InterPro" id="IPR011989">
    <property type="entry name" value="ARM-like"/>
</dbReference>
<proteinExistence type="predicted"/>
<reference evidence="1" key="1">
    <citation type="journal article" date="2019" name="BMC Genomics">
        <title>A new reference genome for Sorghum bicolor reveals high levels of sequence similarity between sweet and grain genotypes: implications for the genetics of sugar metabolism.</title>
        <authorList>
            <person name="Cooper E.A."/>
            <person name="Brenton Z.W."/>
            <person name="Flinn B.S."/>
            <person name="Jenkins J."/>
            <person name="Shu S."/>
            <person name="Flowers D."/>
            <person name="Luo F."/>
            <person name="Wang Y."/>
            <person name="Xia P."/>
            <person name="Barry K."/>
            <person name="Daum C."/>
            <person name="Lipzen A."/>
            <person name="Yoshinaga Y."/>
            <person name="Schmutz J."/>
            <person name="Saski C."/>
            <person name="Vermerris W."/>
            <person name="Kresovich S."/>
        </authorList>
    </citation>
    <scope>NUCLEOTIDE SEQUENCE</scope>
</reference>
<dbReference type="PANTHER" id="PTHR46700">
    <property type="entry name" value="ARM REPEAT SUPERFAMILY PROTEIN"/>
    <property type="match status" value="1"/>
</dbReference>
<organism evidence="1 2">
    <name type="scientific">Sorghum bicolor</name>
    <name type="common">Sorghum</name>
    <name type="synonym">Sorghum vulgare</name>
    <dbReference type="NCBI Taxonomy" id="4558"/>
    <lineage>
        <taxon>Eukaryota</taxon>
        <taxon>Viridiplantae</taxon>
        <taxon>Streptophyta</taxon>
        <taxon>Embryophyta</taxon>
        <taxon>Tracheophyta</taxon>
        <taxon>Spermatophyta</taxon>
        <taxon>Magnoliopsida</taxon>
        <taxon>Liliopsida</taxon>
        <taxon>Poales</taxon>
        <taxon>Poaceae</taxon>
        <taxon>PACMAD clade</taxon>
        <taxon>Panicoideae</taxon>
        <taxon>Andropogonodae</taxon>
        <taxon>Andropogoneae</taxon>
        <taxon>Sorghinae</taxon>
        <taxon>Sorghum</taxon>
    </lineage>
</organism>
<protein>
    <submittedName>
        <fullName evidence="1">Uncharacterized protein</fullName>
    </submittedName>
</protein>